<dbReference type="EMBL" id="CP028341">
    <property type="protein sequence ID" value="AVT45376.1"/>
    <property type="molecule type" value="Genomic_DNA"/>
</dbReference>
<dbReference type="AlphaFoldDB" id="A0A2R4G3H2"/>
<dbReference type="Proteomes" id="UP000241454">
    <property type="component" value="Chromosome"/>
</dbReference>
<sequence>MIDTRLMDLSGTRAGEIVLFARVSQVMASPDGVHDLQAAFMRGRQRRAVRLHSSEPLRVQVHNGDSILVRGVVDASSTGGLRLVFDPSALRVEHTHANTFDARAVFDALRGRKD</sequence>
<name>A0A2R4G3H2_BIFAD</name>
<proteinExistence type="predicted"/>
<reference evidence="1 2" key="1">
    <citation type="submission" date="2018-03" db="EMBL/GenBank/DDBJ databases">
        <authorList>
            <person name="Keele B.F."/>
        </authorList>
    </citation>
    <scope>NUCLEOTIDE SEQUENCE [LARGE SCALE GENOMIC DNA]</scope>
    <source>
        <strain evidence="1 2">1-11</strain>
    </source>
</reference>
<evidence type="ECO:0000313" key="1">
    <source>
        <dbReference type="EMBL" id="AVT45376.1"/>
    </source>
</evidence>
<protein>
    <submittedName>
        <fullName evidence="1">Uncharacterized protein</fullName>
    </submittedName>
</protein>
<dbReference type="RefSeq" id="WP_107646268.1">
    <property type="nucleotide sequence ID" value="NZ_CAXVIL010000002.1"/>
</dbReference>
<evidence type="ECO:0000313" key="2">
    <source>
        <dbReference type="Proteomes" id="UP000241454"/>
    </source>
</evidence>
<gene>
    <name evidence="1" type="ORF">C8077_05240</name>
</gene>
<organism evidence="1 2">
    <name type="scientific">Bifidobacterium adolescentis</name>
    <dbReference type="NCBI Taxonomy" id="1680"/>
    <lineage>
        <taxon>Bacteria</taxon>
        <taxon>Bacillati</taxon>
        <taxon>Actinomycetota</taxon>
        <taxon>Actinomycetes</taxon>
        <taxon>Bifidobacteriales</taxon>
        <taxon>Bifidobacteriaceae</taxon>
        <taxon>Bifidobacterium</taxon>
    </lineage>
</organism>
<accession>A0A2R4G3H2</accession>